<comment type="subcellular location">
    <subcellularLocation>
        <location evidence="1">Membrane</location>
        <topology evidence="1">Multi-pass membrane protein</topology>
    </subcellularLocation>
</comment>
<evidence type="ECO:0000256" key="3">
    <source>
        <dbReference type="ARBA" id="ARBA00022989"/>
    </source>
</evidence>
<proteinExistence type="predicted"/>
<evidence type="ECO:0000256" key="2">
    <source>
        <dbReference type="ARBA" id="ARBA00022692"/>
    </source>
</evidence>
<protein>
    <recommendedName>
        <fullName evidence="8">Major facilitator superfamily (MFS) profile domain-containing protein</fullName>
    </recommendedName>
</protein>
<organism evidence="6 7">
    <name type="scientific">Aspergillus sergii</name>
    <dbReference type="NCBI Taxonomy" id="1034303"/>
    <lineage>
        <taxon>Eukaryota</taxon>
        <taxon>Fungi</taxon>
        <taxon>Dikarya</taxon>
        <taxon>Ascomycota</taxon>
        <taxon>Pezizomycotina</taxon>
        <taxon>Eurotiomycetes</taxon>
        <taxon>Eurotiomycetidae</taxon>
        <taxon>Eurotiales</taxon>
        <taxon>Aspergillaceae</taxon>
        <taxon>Aspergillus</taxon>
        <taxon>Aspergillus subgen. Circumdati</taxon>
    </lineage>
</organism>
<dbReference type="Proteomes" id="UP000325945">
    <property type="component" value="Unassembled WGS sequence"/>
</dbReference>
<dbReference type="GO" id="GO:0016020">
    <property type="term" value="C:membrane"/>
    <property type="evidence" value="ECO:0007669"/>
    <property type="project" value="UniProtKB-SubCell"/>
</dbReference>
<keyword evidence="2 5" id="KW-0812">Transmembrane</keyword>
<keyword evidence="4 5" id="KW-0472">Membrane</keyword>
<dbReference type="PANTHER" id="PTHR48022">
    <property type="entry name" value="PLASTIDIC GLUCOSE TRANSPORTER 4"/>
    <property type="match status" value="1"/>
</dbReference>
<evidence type="ECO:0000256" key="5">
    <source>
        <dbReference type="SAM" id="Phobius"/>
    </source>
</evidence>
<gene>
    <name evidence="6" type="ORF">BDV39DRAFT_167857</name>
</gene>
<feature type="transmembrane region" description="Helical" evidence="5">
    <location>
        <begin position="62"/>
        <end position="82"/>
    </location>
</feature>
<dbReference type="SUPFAM" id="SSF103473">
    <property type="entry name" value="MFS general substrate transporter"/>
    <property type="match status" value="1"/>
</dbReference>
<dbReference type="AlphaFoldDB" id="A0A5N6XFC7"/>
<dbReference type="InterPro" id="IPR050360">
    <property type="entry name" value="MFS_Sugar_Transporters"/>
</dbReference>
<dbReference type="InterPro" id="IPR005828">
    <property type="entry name" value="MFS_sugar_transport-like"/>
</dbReference>
<evidence type="ECO:0000313" key="6">
    <source>
        <dbReference type="EMBL" id="KAE8331945.1"/>
    </source>
</evidence>
<keyword evidence="3 5" id="KW-1133">Transmembrane helix</keyword>
<evidence type="ECO:0000256" key="4">
    <source>
        <dbReference type="ARBA" id="ARBA00023136"/>
    </source>
</evidence>
<dbReference type="EMBL" id="ML741767">
    <property type="protein sequence ID" value="KAE8331945.1"/>
    <property type="molecule type" value="Genomic_DNA"/>
</dbReference>
<keyword evidence="7" id="KW-1185">Reference proteome</keyword>
<dbReference type="GO" id="GO:0005351">
    <property type="term" value="F:carbohydrate:proton symporter activity"/>
    <property type="evidence" value="ECO:0007669"/>
    <property type="project" value="TreeGrafter"/>
</dbReference>
<name>A0A5N6XFC7_9EURO</name>
<evidence type="ECO:0000256" key="1">
    <source>
        <dbReference type="ARBA" id="ARBA00004141"/>
    </source>
</evidence>
<feature type="transmembrane region" description="Helical" evidence="5">
    <location>
        <begin position="12"/>
        <end position="42"/>
    </location>
</feature>
<dbReference type="PANTHER" id="PTHR48022:SF68">
    <property type="entry name" value="MAJOR FACILITATOR SUPERFAMILY (MFS) PROFILE DOMAIN-CONTAINING PROTEIN-RELATED"/>
    <property type="match status" value="1"/>
</dbReference>
<reference evidence="7" key="1">
    <citation type="submission" date="2019-04" db="EMBL/GenBank/DDBJ databases">
        <title>Friends and foes A comparative genomics studyof 23 Aspergillus species from section Flavi.</title>
        <authorList>
            <consortium name="DOE Joint Genome Institute"/>
            <person name="Kjaerbolling I."/>
            <person name="Vesth T."/>
            <person name="Frisvad J.C."/>
            <person name="Nybo J.L."/>
            <person name="Theobald S."/>
            <person name="Kildgaard S."/>
            <person name="Isbrandt T."/>
            <person name="Kuo A."/>
            <person name="Sato A."/>
            <person name="Lyhne E.K."/>
            <person name="Kogle M.E."/>
            <person name="Wiebenga A."/>
            <person name="Kun R.S."/>
            <person name="Lubbers R.J."/>
            <person name="Makela M.R."/>
            <person name="Barry K."/>
            <person name="Chovatia M."/>
            <person name="Clum A."/>
            <person name="Daum C."/>
            <person name="Haridas S."/>
            <person name="He G."/>
            <person name="LaButti K."/>
            <person name="Lipzen A."/>
            <person name="Mondo S."/>
            <person name="Riley R."/>
            <person name="Salamov A."/>
            <person name="Simmons B.A."/>
            <person name="Magnuson J.K."/>
            <person name="Henrissat B."/>
            <person name="Mortensen U.H."/>
            <person name="Larsen T.O."/>
            <person name="Devries R.P."/>
            <person name="Grigoriev I.V."/>
            <person name="Machida M."/>
            <person name="Baker S.E."/>
            <person name="Andersen M.R."/>
        </authorList>
    </citation>
    <scope>NUCLEOTIDE SEQUENCE [LARGE SCALE GENOMIC DNA]</scope>
    <source>
        <strain evidence="7">CBS 130017</strain>
    </source>
</reference>
<dbReference type="Gene3D" id="1.20.1250.20">
    <property type="entry name" value="MFS general substrate transporter like domains"/>
    <property type="match status" value="1"/>
</dbReference>
<evidence type="ECO:0000313" key="7">
    <source>
        <dbReference type="Proteomes" id="UP000325945"/>
    </source>
</evidence>
<dbReference type="Pfam" id="PF00083">
    <property type="entry name" value="Sugar_tr"/>
    <property type="match status" value="1"/>
</dbReference>
<evidence type="ECO:0008006" key="8">
    <source>
        <dbReference type="Google" id="ProtNLM"/>
    </source>
</evidence>
<dbReference type="InterPro" id="IPR036259">
    <property type="entry name" value="MFS_trans_sf"/>
</dbReference>
<accession>A0A5N6XFC7</accession>
<sequence>MYVGDILGHKRTFILGLVITIIGSILQASAFLLLQLTIARFVGVTATGSNWQSETVQPGLKGAIVMLQSTFICTGLALAGWLEYGLALTEGSVTWRHPLAFPYFPCLIFLCWAPV</sequence>